<evidence type="ECO:0000313" key="6">
    <source>
        <dbReference type="EMBL" id="GAB32392.1"/>
    </source>
</evidence>
<gene>
    <name evidence="6" type="ORF">GOOTI_005_00710</name>
</gene>
<dbReference type="GO" id="GO:0009231">
    <property type="term" value="P:riboflavin biosynthetic process"/>
    <property type="evidence" value="ECO:0007669"/>
    <property type="project" value="TreeGrafter"/>
</dbReference>
<keyword evidence="3" id="KW-0378">Hydrolase</keyword>
<keyword evidence="2" id="KW-0479">Metal-binding</keyword>
<dbReference type="RefSeq" id="WP_007236667.1">
    <property type="nucleotide sequence ID" value="NZ_BAFB01000005.1"/>
</dbReference>
<dbReference type="AlphaFoldDB" id="H5TFY4"/>
<dbReference type="InterPro" id="IPR003785">
    <property type="entry name" value="Creatininase/forma_Hydrolase"/>
</dbReference>
<dbReference type="OrthoDB" id="9801445at2"/>
<dbReference type="PANTHER" id="PTHR35005">
    <property type="entry name" value="3-DEHYDRO-SCYLLO-INOSOSE HYDROLASE"/>
    <property type="match status" value="1"/>
</dbReference>
<dbReference type="STRING" id="1108044.GOOTI_005_00710"/>
<name>H5TFY4_GORO1</name>
<evidence type="ECO:0000256" key="5">
    <source>
        <dbReference type="ARBA" id="ARBA00024029"/>
    </source>
</evidence>
<comment type="cofactor">
    <cofactor evidence="1">
        <name>Zn(2+)</name>
        <dbReference type="ChEBI" id="CHEBI:29105"/>
    </cofactor>
</comment>
<protein>
    <submittedName>
        <fullName evidence="6">Creatininase family protein</fullName>
    </submittedName>
</protein>
<dbReference type="GO" id="GO:0016811">
    <property type="term" value="F:hydrolase activity, acting on carbon-nitrogen (but not peptide) bonds, in linear amides"/>
    <property type="evidence" value="ECO:0007669"/>
    <property type="project" value="TreeGrafter"/>
</dbReference>
<dbReference type="Gene3D" id="3.40.50.10310">
    <property type="entry name" value="Creatininase"/>
    <property type="match status" value="1"/>
</dbReference>
<sequence length="236" mass="24863">MTRPATLSSCTWPELDESATTLLVAVGSLEQHGPHLPLDTDTRIASAVVTRIRTDLADRSTLVAPPLAYGASGEHEGFPGTISLGHDALRGVLVEYGRSACRWAQRVVFVNGHGGNATTLVDAVRLLRYEGRDVAWCPCAFVGADAHAGSTETSVLLHLSPESVRQDSVEVGNRAPIATLLPTMRDGGVAAVSVNGVLGDPTTASARDGAVLVEHLVSTLSAAIRRWDVAEDGRLR</sequence>
<dbReference type="InterPro" id="IPR024087">
    <property type="entry name" value="Creatininase-like_sf"/>
</dbReference>
<dbReference type="PANTHER" id="PTHR35005:SF1">
    <property type="entry name" value="2-AMINO-5-FORMYLAMINO-6-RIBOSYLAMINOPYRIMIDIN-4(3H)-ONE 5'-MONOPHOSPHATE DEFORMYLASE"/>
    <property type="match status" value="1"/>
</dbReference>
<dbReference type="GO" id="GO:0046872">
    <property type="term" value="F:metal ion binding"/>
    <property type="evidence" value="ECO:0007669"/>
    <property type="project" value="UniProtKB-KW"/>
</dbReference>
<keyword evidence="7" id="KW-1185">Reference proteome</keyword>
<organism evidence="6 7">
    <name type="scientific">Gordonia otitidis (strain DSM 44809 / CCUG 52243 / JCM 12355 / NBRC 100426 / IFM 10032)</name>
    <dbReference type="NCBI Taxonomy" id="1108044"/>
    <lineage>
        <taxon>Bacteria</taxon>
        <taxon>Bacillati</taxon>
        <taxon>Actinomycetota</taxon>
        <taxon>Actinomycetes</taxon>
        <taxon>Mycobacteriales</taxon>
        <taxon>Gordoniaceae</taxon>
        <taxon>Gordonia</taxon>
    </lineage>
</organism>
<proteinExistence type="inferred from homology"/>
<dbReference type="EMBL" id="BAFB01000005">
    <property type="protein sequence ID" value="GAB32392.1"/>
    <property type="molecule type" value="Genomic_DNA"/>
</dbReference>
<reference evidence="6" key="1">
    <citation type="submission" date="2012-02" db="EMBL/GenBank/DDBJ databases">
        <title>Whole genome shotgun sequence of Gordonia otitidis NBRC 100426.</title>
        <authorList>
            <person name="Yoshida I."/>
            <person name="Hosoyama A."/>
            <person name="Tsuchikane K."/>
            <person name="Katsumata H."/>
            <person name="Yamazaki S."/>
            <person name="Fujita N."/>
        </authorList>
    </citation>
    <scope>NUCLEOTIDE SEQUENCE [LARGE SCALE GENOMIC DNA]</scope>
    <source>
        <strain evidence="6">NBRC 100426</strain>
    </source>
</reference>
<evidence type="ECO:0000256" key="1">
    <source>
        <dbReference type="ARBA" id="ARBA00001947"/>
    </source>
</evidence>
<dbReference type="InterPro" id="IPR023871">
    <property type="entry name" value="MftE"/>
</dbReference>
<evidence type="ECO:0000313" key="7">
    <source>
        <dbReference type="Proteomes" id="UP000005038"/>
    </source>
</evidence>
<keyword evidence="4" id="KW-0862">Zinc</keyword>
<dbReference type="Proteomes" id="UP000005038">
    <property type="component" value="Unassembled WGS sequence"/>
</dbReference>
<dbReference type="NCBIfam" id="TIGR03964">
    <property type="entry name" value="mycofact_creat"/>
    <property type="match status" value="1"/>
</dbReference>
<dbReference type="Pfam" id="PF02633">
    <property type="entry name" value="Creatininase"/>
    <property type="match status" value="1"/>
</dbReference>
<evidence type="ECO:0000256" key="4">
    <source>
        <dbReference type="ARBA" id="ARBA00022833"/>
    </source>
</evidence>
<dbReference type="SUPFAM" id="SSF102215">
    <property type="entry name" value="Creatininase"/>
    <property type="match status" value="1"/>
</dbReference>
<comment type="similarity">
    <text evidence="5">Belongs to the creatininase superfamily.</text>
</comment>
<evidence type="ECO:0000256" key="3">
    <source>
        <dbReference type="ARBA" id="ARBA00022801"/>
    </source>
</evidence>
<evidence type="ECO:0000256" key="2">
    <source>
        <dbReference type="ARBA" id="ARBA00022723"/>
    </source>
</evidence>
<accession>H5TFY4</accession>
<comment type="caution">
    <text evidence="6">The sequence shown here is derived from an EMBL/GenBank/DDBJ whole genome shotgun (WGS) entry which is preliminary data.</text>
</comment>